<dbReference type="InterPro" id="IPR008962">
    <property type="entry name" value="PapD-like_sf"/>
</dbReference>
<dbReference type="STRING" id="128403.WA1_39120"/>
<organism evidence="2 3">
    <name type="scientific">Scytonema hofmannii PCC 7110</name>
    <dbReference type="NCBI Taxonomy" id="128403"/>
    <lineage>
        <taxon>Bacteria</taxon>
        <taxon>Bacillati</taxon>
        <taxon>Cyanobacteriota</taxon>
        <taxon>Cyanophyceae</taxon>
        <taxon>Nostocales</taxon>
        <taxon>Scytonemataceae</taxon>
        <taxon>Scytonema</taxon>
    </lineage>
</organism>
<sequence length="293" mass="31394">MLKKTTSIALSLIGTFLLGMPSARPVEIGVSPPRLEVEINGKTRTQSINVINLSNKPVELKASLGTWTLGEDNKLQEIPSSEQSLDQWIVFTPPRFTIPPGRAQTIRFAIRPKVKPTPGEHRAVLYLEEIPSNSQDSQAVTTIARIGVVIYGYSGDIKKVGVLNALTVDSKPNALRAVFDVSSQGNAHVRVKGQYAIWSAAKYPGASTTQSLPYSSITQAKFPSNVVDAGVLDVTPVLAGTRRQVVMPITKKLPPGNYVLDINGELSGVPIDQGIPFTVPASTGTTPATSTKK</sequence>
<evidence type="ECO:0000259" key="1">
    <source>
        <dbReference type="Pfam" id="PF00345"/>
    </source>
</evidence>
<comment type="caution">
    <text evidence="2">The sequence shown here is derived from an EMBL/GenBank/DDBJ whole genome shotgun (WGS) entry which is preliminary data.</text>
</comment>
<name>A0A139X147_9CYAN</name>
<keyword evidence="3" id="KW-1185">Reference proteome</keyword>
<evidence type="ECO:0000313" key="2">
    <source>
        <dbReference type="EMBL" id="KYC38342.1"/>
    </source>
</evidence>
<protein>
    <submittedName>
        <fullName evidence="2">P pilus assembly protein, chaperone PapD</fullName>
    </submittedName>
</protein>
<dbReference type="GO" id="GO:0030288">
    <property type="term" value="C:outer membrane-bounded periplasmic space"/>
    <property type="evidence" value="ECO:0007669"/>
    <property type="project" value="InterPro"/>
</dbReference>
<feature type="domain" description="Pili assembly chaperone N-terminal" evidence="1">
    <location>
        <begin position="31"/>
        <end position="140"/>
    </location>
</feature>
<dbReference type="OrthoDB" id="509944at2"/>
<dbReference type="Pfam" id="PF00345">
    <property type="entry name" value="PapD_N"/>
    <property type="match status" value="1"/>
</dbReference>
<dbReference type="Gene3D" id="2.60.40.10">
    <property type="entry name" value="Immunoglobulins"/>
    <property type="match status" value="1"/>
</dbReference>
<evidence type="ECO:0000313" key="3">
    <source>
        <dbReference type="Proteomes" id="UP000076925"/>
    </source>
</evidence>
<dbReference type="AlphaFoldDB" id="A0A139X147"/>
<dbReference type="EMBL" id="ANNX02000042">
    <property type="protein sequence ID" value="KYC38342.1"/>
    <property type="molecule type" value="Genomic_DNA"/>
</dbReference>
<dbReference type="SUPFAM" id="SSF49354">
    <property type="entry name" value="PapD-like"/>
    <property type="match status" value="1"/>
</dbReference>
<dbReference type="InterPro" id="IPR016147">
    <property type="entry name" value="Pili_assmbl_chaperone_N"/>
</dbReference>
<dbReference type="RefSeq" id="WP_017746030.1">
    <property type="nucleotide sequence ID" value="NZ_KQ976354.1"/>
</dbReference>
<proteinExistence type="predicted"/>
<dbReference type="Proteomes" id="UP000076925">
    <property type="component" value="Unassembled WGS sequence"/>
</dbReference>
<dbReference type="GO" id="GO:0071555">
    <property type="term" value="P:cell wall organization"/>
    <property type="evidence" value="ECO:0007669"/>
    <property type="project" value="InterPro"/>
</dbReference>
<dbReference type="InterPro" id="IPR013783">
    <property type="entry name" value="Ig-like_fold"/>
</dbReference>
<gene>
    <name evidence="2" type="ORF">WA1_39120</name>
</gene>
<reference evidence="2 3" key="1">
    <citation type="journal article" date="2013" name="Genome Biol. Evol.">
        <title>Genomes of Stigonematalean cyanobacteria (subsection V) and the evolution of oxygenic photosynthesis from prokaryotes to plastids.</title>
        <authorList>
            <person name="Dagan T."/>
            <person name="Roettger M."/>
            <person name="Stucken K."/>
            <person name="Landan G."/>
            <person name="Koch R."/>
            <person name="Major P."/>
            <person name="Gould S.B."/>
            <person name="Goremykin V.V."/>
            <person name="Rippka R."/>
            <person name="Tandeau de Marsac N."/>
            <person name="Gugger M."/>
            <person name="Lockhart P.J."/>
            <person name="Allen J.F."/>
            <person name="Brune I."/>
            <person name="Maus I."/>
            <person name="Puhler A."/>
            <person name="Martin W.F."/>
        </authorList>
    </citation>
    <scope>NUCLEOTIDE SEQUENCE [LARGE SCALE GENOMIC DNA]</scope>
    <source>
        <strain evidence="2 3">PCC 7110</strain>
    </source>
</reference>
<accession>A0A139X147</accession>